<evidence type="ECO:0000259" key="3">
    <source>
        <dbReference type="Pfam" id="PF12624"/>
    </source>
</evidence>
<keyword evidence="4" id="KW-1185">Reference proteome</keyword>
<organism evidence="4 5">
    <name type="scientific">Syphacia muris</name>
    <dbReference type="NCBI Taxonomy" id="451379"/>
    <lineage>
        <taxon>Eukaryota</taxon>
        <taxon>Metazoa</taxon>
        <taxon>Ecdysozoa</taxon>
        <taxon>Nematoda</taxon>
        <taxon>Chromadorea</taxon>
        <taxon>Rhabditida</taxon>
        <taxon>Spirurina</taxon>
        <taxon>Oxyuridomorpha</taxon>
        <taxon>Oxyuroidea</taxon>
        <taxon>Oxyuridae</taxon>
        <taxon>Syphacia</taxon>
    </lineage>
</organism>
<accession>A0A0N5AAX4</accession>
<reference evidence="5" key="1">
    <citation type="submission" date="2017-02" db="UniProtKB">
        <authorList>
            <consortium name="WormBaseParasite"/>
        </authorList>
    </citation>
    <scope>IDENTIFICATION</scope>
</reference>
<dbReference type="GO" id="GO:0006623">
    <property type="term" value="P:protein targeting to vacuole"/>
    <property type="evidence" value="ECO:0007669"/>
    <property type="project" value="TreeGrafter"/>
</dbReference>
<dbReference type="Pfam" id="PF12624">
    <property type="entry name" value="VPS13_N"/>
    <property type="match status" value="1"/>
</dbReference>
<dbReference type="GO" id="GO:0045053">
    <property type="term" value="P:protein retention in Golgi apparatus"/>
    <property type="evidence" value="ECO:0007669"/>
    <property type="project" value="TreeGrafter"/>
</dbReference>
<dbReference type="AlphaFoldDB" id="A0A0N5AAX4"/>
<evidence type="ECO:0000256" key="2">
    <source>
        <dbReference type="SAM" id="MobiDB-lite"/>
    </source>
</evidence>
<sequence>MLENLVTWVLNNYVGEYLENLNTDQLSIAILQGQVELENVPFKKTALKKFDIPVQVKSGLIGKLTLSVPLTRIRSEPWVLKMSDLLILLEPAQYDWHNIENMELMLQTKKDQQLTELENFHKKQLLQAYGVDVKENMGQGAGWGASVFSSVLNNIQVILTNVHIRYEDNSTLPNGVPFCCGIRIHNVSIQTTDSSGKVEYIQPQDGVNTFKKLELEGLSVYWNSNQSVNKTGLSSKELQDVLAPESGKGDTYILHPFSAKLFMERNTCKFPLKAEPAVPRFKFNFCPQKVVFELSVTQISQMHLLSQEWIRHERARKHRKWRPKSTIKEDPKMWWKFAYSRIVCENRQHNLLNNNQPSFIYGKYLDPYCQAYRKKLLSHVERTLEKMTKIEGKMNASKSSHDLVSDGTLERKLSVEQDTNLTNEDLILMKQIERDSECSYNELQLFRETVFRRLLAEIESENLSKINRTVSGEERTGQLVISKVAPDTESISEISETASQSETVETSSQNHSSGISGWFWNWWSSNSESQDESDFLSKSENVQKLSAGDSDYIDDLENQLRDEIMGALSDSWDDSTILRRDTLLAEIALELQHMTVRFIDNKNLRLNGSSCVLAMDLKRVVSQVRLSLRHNSTTVQLTVGDMTVQRLRTSSLLGMSSGSTSDENSSPVDDSLIFDGRNGGTSLQILFAIGKAGGDFCENLEIDGKSDGKQYKPLFSMNYTRLAPGLKAKHTVNADFSPLTVMYDEGAFDDIMDFFNAKNTEFKDSEVPCTEAVVQESELSMIISVPQIQYELRSKRTSLLASEKNSGIGTPFAQATVKGLTVNLLKNDSYKVNILFHEFILEDLFEKSGTILLHTVARRTLSRKKCLSCPDIHSTSKNESLMHLNKLQSHRLVESSSVSPSWNSRCITNSSFLKQSEKDNSSIKLTFSDDQNDSSEKVNWFVEVSLIGLAIGLNRRSWIMLLDFFGLLGRGKATSNESCTHQNQGFSNLHLKILLPTIRVDMNYPVNRTQLGVLRSEDLAIDIKMSLGDNNKPLLINTTFQSLSLTDATQFFSKLYGERLRIQPQLKNFNNMKSLAEVNLNQSKISLTVEKFFILDPDLKRSWDMKVTLDVPSDMTFTYVHTQRYICVLLDFWFQLFELQDEVAKSNLNPSEIVFTKHGLRTMLNVDISCPSTLLLPLNQFSDQVIIWSLESIKVTNKFDFFDDIKAFGDYFIGSYDDGYDNTNCLIDWITVNCYGSKIYEGLRLSDLNGGHSDGL</sequence>
<evidence type="ECO:0000313" key="4">
    <source>
        <dbReference type="Proteomes" id="UP000046393"/>
    </source>
</evidence>
<protein>
    <submittedName>
        <fullName evidence="5">Ricin B-type lectin domain-containing protein</fullName>
    </submittedName>
</protein>
<feature type="compositionally biased region" description="Low complexity" evidence="2">
    <location>
        <begin position="490"/>
        <end position="503"/>
    </location>
</feature>
<proteinExistence type="predicted"/>
<dbReference type="InterPro" id="IPR026854">
    <property type="entry name" value="VPS13_N"/>
</dbReference>
<name>A0A0N5AAX4_9BILA</name>
<evidence type="ECO:0000313" key="5">
    <source>
        <dbReference type="WBParaSite" id="SMUV_0000130001-mRNA-1"/>
    </source>
</evidence>
<dbReference type="GO" id="GO:0007005">
    <property type="term" value="P:mitochondrion organization"/>
    <property type="evidence" value="ECO:0007669"/>
    <property type="project" value="TreeGrafter"/>
</dbReference>
<dbReference type="InterPro" id="IPR026847">
    <property type="entry name" value="VPS13"/>
</dbReference>
<keyword evidence="1" id="KW-0813">Transport</keyword>
<feature type="domain" description="Chorein N-terminal" evidence="3">
    <location>
        <begin position="1"/>
        <end position="760"/>
    </location>
</feature>
<dbReference type="PANTHER" id="PTHR16166:SF141">
    <property type="entry name" value="INTERMEMBRANE LIPID TRANSFER PROTEIN VPS13D"/>
    <property type="match status" value="1"/>
</dbReference>
<dbReference type="Proteomes" id="UP000046393">
    <property type="component" value="Unplaced"/>
</dbReference>
<dbReference type="WBParaSite" id="SMUV_0000130001-mRNA-1">
    <property type="protein sequence ID" value="SMUV_0000130001-mRNA-1"/>
    <property type="gene ID" value="SMUV_0000130001"/>
</dbReference>
<dbReference type="PANTHER" id="PTHR16166">
    <property type="entry name" value="VACUOLAR PROTEIN SORTING-ASSOCIATED PROTEIN VPS13"/>
    <property type="match status" value="1"/>
</dbReference>
<dbReference type="STRING" id="451379.A0A0N5AAX4"/>
<feature type="region of interest" description="Disordered" evidence="2">
    <location>
        <begin position="490"/>
        <end position="512"/>
    </location>
</feature>
<evidence type="ECO:0000256" key="1">
    <source>
        <dbReference type="ARBA" id="ARBA00022448"/>
    </source>
</evidence>